<dbReference type="InterPro" id="IPR011991">
    <property type="entry name" value="ArsR-like_HTH"/>
</dbReference>
<reference evidence="6 7" key="1">
    <citation type="submission" date="2019-05" db="EMBL/GenBank/DDBJ databases">
        <title>Marivita sp. nov. isolated from sea sediment.</title>
        <authorList>
            <person name="Kim W."/>
        </authorList>
    </citation>
    <scope>NUCLEOTIDE SEQUENCE [LARGE SCALE GENOMIC DNA]</scope>
    <source>
        <strain evidence="6 7">CAU 1492</strain>
    </source>
</reference>
<feature type="domain" description="IclR-ED" evidence="5">
    <location>
        <begin position="78"/>
        <end position="239"/>
    </location>
</feature>
<dbReference type="SUPFAM" id="SSF46785">
    <property type="entry name" value="Winged helix' DNA-binding domain"/>
    <property type="match status" value="1"/>
</dbReference>
<keyword evidence="7" id="KW-1185">Reference proteome</keyword>
<dbReference type="InterPro" id="IPR036388">
    <property type="entry name" value="WH-like_DNA-bd_sf"/>
</dbReference>
<dbReference type="InterPro" id="IPR036390">
    <property type="entry name" value="WH_DNA-bd_sf"/>
</dbReference>
<keyword evidence="3" id="KW-0804">Transcription</keyword>
<dbReference type="PANTHER" id="PTHR30136:SF39">
    <property type="entry name" value="TRANSCRIPTIONAL REGULATORY PROTEIN"/>
    <property type="match status" value="1"/>
</dbReference>
<gene>
    <name evidence="6" type="ORF">FGK64_03245</name>
</gene>
<dbReference type="Gene3D" id="3.30.450.40">
    <property type="match status" value="2"/>
</dbReference>
<keyword evidence="2" id="KW-0238">DNA-binding</keyword>
<accession>A0ABY2XEV3</accession>
<evidence type="ECO:0000259" key="5">
    <source>
        <dbReference type="PROSITE" id="PS51078"/>
    </source>
</evidence>
<dbReference type="InterPro" id="IPR014757">
    <property type="entry name" value="Tscrpt_reg_IclR_C"/>
</dbReference>
<evidence type="ECO:0000313" key="6">
    <source>
        <dbReference type="EMBL" id="TMV14997.1"/>
    </source>
</evidence>
<dbReference type="Pfam" id="PF01614">
    <property type="entry name" value="IclR_C"/>
    <property type="match status" value="2"/>
</dbReference>
<name>A0ABY2XEV3_9RHOB</name>
<evidence type="ECO:0000313" key="7">
    <source>
        <dbReference type="Proteomes" id="UP001191082"/>
    </source>
</evidence>
<dbReference type="InterPro" id="IPR029016">
    <property type="entry name" value="GAF-like_dom_sf"/>
</dbReference>
<evidence type="ECO:0000259" key="4">
    <source>
        <dbReference type="PROSITE" id="PS51077"/>
    </source>
</evidence>
<dbReference type="RefSeq" id="WP_138862347.1">
    <property type="nucleotide sequence ID" value="NZ_VCPC01000001.1"/>
</dbReference>
<dbReference type="PANTHER" id="PTHR30136">
    <property type="entry name" value="HELIX-TURN-HELIX TRANSCRIPTIONAL REGULATOR, ICLR FAMILY"/>
    <property type="match status" value="1"/>
</dbReference>
<dbReference type="InterPro" id="IPR005471">
    <property type="entry name" value="Tscrpt_reg_IclR_N"/>
</dbReference>
<keyword evidence="1" id="KW-0805">Transcription regulation</keyword>
<protein>
    <submittedName>
        <fullName evidence="6">IclR family transcriptional regulator</fullName>
    </submittedName>
</protein>
<evidence type="ECO:0000256" key="3">
    <source>
        <dbReference type="ARBA" id="ARBA00023163"/>
    </source>
</evidence>
<evidence type="ECO:0000256" key="1">
    <source>
        <dbReference type="ARBA" id="ARBA00023015"/>
    </source>
</evidence>
<organism evidence="6 7">
    <name type="scientific">Arenibacterium halophilum</name>
    <dbReference type="NCBI Taxonomy" id="2583821"/>
    <lineage>
        <taxon>Bacteria</taxon>
        <taxon>Pseudomonadati</taxon>
        <taxon>Pseudomonadota</taxon>
        <taxon>Alphaproteobacteria</taxon>
        <taxon>Rhodobacterales</taxon>
        <taxon>Paracoccaceae</taxon>
        <taxon>Arenibacterium</taxon>
    </lineage>
</organism>
<dbReference type="CDD" id="cd00090">
    <property type="entry name" value="HTH_ARSR"/>
    <property type="match status" value="1"/>
</dbReference>
<comment type="caution">
    <text evidence="6">The sequence shown here is derived from an EMBL/GenBank/DDBJ whole genome shotgun (WGS) entry which is preliminary data.</text>
</comment>
<sequence>MSKLDTDQEEKPARGVAAVDRALAILTAIEQSTLPRNLSEIARATGLYKSTILRILESLLDAGYIMRVEDSKYALGPSIMNLGLAYERSNPLRHIVMPVMERLVDTGTESPSFHIRQTSDERLCLFRMDSRHSTLDRVHAGDRLPIRRGAAGKVLLAFHPDEPDTPELKQIREECFAISLGERDKFCAGIAAPVFSSGDNLMGALSLSGPKERFGPEDVAKMKPPLLAAAREISDALGGIYALQSDRRSDSRSG</sequence>
<dbReference type="EMBL" id="VCPC01000001">
    <property type="protein sequence ID" value="TMV14997.1"/>
    <property type="molecule type" value="Genomic_DNA"/>
</dbReference>
<dbReference type="SUPFAM" id="SSF55781">
    <property type="entry name" value="GAF domain-like"/>
    <property type="match status" value="1"/>
</dbReference>
<dbReference type="InterPro" id="IPR050707">
    <property type="entry name" value="HTH_MetabolicPath_Reg"/>
</dbReference>
<dbReference type="Gene3D" id="1.10.10.10">
    <property type="entry name" value="Winged helix-like DNA-binding domain superfamily/Winged helix DNA-binding domain"/>
    <property type="match status" value="1"/>
</dbReference>
<dbReference type="PROSITE" id="PS51078">
    <property type="entry name" value="ICLR_ED"/>
    <property type="match status" value="1"/>
</dbReference>
<evidence type="ECO:0000256" key="2">
    <source>
        <dbReference type="ARBA" id="ARBA00023125"/>
    </source>
</evidence>
<dbReference type="Pfam" id="PF09339">
    <property type="entry name" value="HTH_IclR"/>
    <property type="match status" value="1"/>
</dbReference>
<dbReference type="SMART" id="SM00346">
    <property type="entry name" value="HTH_ICLR"/>
    <property type="match status" value="1"/>
</dbReference>
<dbReference type="Proteomes" id="UP001191082">
    <property type="component" value="Unassembled WGS sequence"/>
</dbReference>
<dbReference type="PROSITE" id="PS51077">
    <property type="entry name" value="HTH_ICLR"/>
    <property type="match status" value="1"/>
</dbReference>
<feature type="domain" description="HTH iclR-type" evidence="4">
    <location>
        <begin position="16"/>
        <end position="77"/>
    </location>
</feature>
<proteinExistence type="predicted"/>